<accession>A0A8R2RAY5</accession>
<dbReference type="GeneID" id="105841329"/>
<reference evidence="3" key="2">
    <citation type="submission" date="2022-06" db="UniProtKB">
        <authorList>
            <consortium name="EnsemblMetazoa"/>
        </authorList>
    </citation>
    <scope>IDENTIFICATION</scope>
    <source>
        <strain evidence="3">p50T (Dazao)</strain>
    </source>
</reference>
<proteinExistence type="predicted"/>
<feature type="compositionally biased region" description="Low complexity" evidence="1">
    <location>
        <begin position="107"/>
        <end position="117"/>
    </location>
</feature>
<feature type="region of interest" description="Disordered" evidence="1">
    <location>
        <begin position="98"/>
        <end position="125"/>
    </location>
</feature>
<feature type="signal peptide" evidence="2">
    <location>
        <begin position="1"/>
        <end position="30"/>
    </location>
</feature>
<reference evidence="4" key="1">
    <citation type="journal article" date="2008" name="Insect Biochem. Mol. Biol.">
        <title>The genome of a lepidopteran model insect, the silkworm Bombyx mori.</title>
        <authorList>
            <consortium name="International Silkworm Genome Consortium"/>
        </authorList>
    </citation>
    <scope>NUCLEOTIDE SEQUENCE [LARGE SCALE GENOMIC DNA]</scope>
    <source>
        <strain evidence="4">p50T</strain>
    </source>
</reference>
<evidence type="ECO:0000313" key="4">
    <source>
        <dbReference type="Proteomes" id="UP000005204"/>
    </source>
</evidence>
<dbReference type="RefSeq" id="XP_037876427.1">
    <property type="nucleotide sequence ID" value="XM_038020499.2"/>
</dbReference>
<sequence>MQCCLNCGHKMSSKEVQWVLLMSVFVHVWGYPTPFREGEPRSPHAVVSDLNSRLASHTPRLQAQEPRLPLPSLQELEAIKKVAQILIMLGDQVIPAIIGEPPKHLQPPGGVDVPSDPVNDKQDQL</sequence>
<evidence type="ECO:0000313" key="3">
    <source>
        <dbReference type="EnsemblMetazoa" id="XP_037876427.1"/>
    </source>
</evidence>
<keyword evidence="4" id="KW-1185">Reference proteome</keyword>
<dbReference type="EnsemblMetazoa" id="XM_038020499.1">
    <property type="protein sequence ID" value="XP_037876427.1"/>
    <property type="gene ID" value="LOC105841329"/>
</dbReference>
<dbReference type="AlphaFoldDB" id="A0A8R2RAY5"/>
<evidence type="ECO:0000256" key="2">
    <source>
        <dbReference type="SAM" id="SignalP"/>
    </source>
</evidence>
<name>A0A8R2RAY5_BOMMO</name>
<feature type="chain" id="PRO_5035758593" evidence="2">
    <location>
        <begin position="31"/>
        <end position="125"/>
    </location>
</feature>
<dbReference type="KEGG" id="bmor:105841329"/>
<keyword evidence="2" id="KW-0732">Signal</keyword>
<organism evidence="3 4">
    <name type="scientific">Bombyx mori</name>
    <name type="common">Silk moth</name>
    <dbReference type="NCBI Taxonomy" id="7091"/>
    <lineage>
        <taxon>Eukaryota</taxon>
        <taxon>Metazoa</taxon>
        <taxon>Ecdysozoa</taxon>
        <taxon>Arthropoda</taxon>
        <taxon>Hexapoda</taxon>
        <taxon>Insecta</taxon>
        <taxon>Pterygota</taxon>
        <taxon>Neoptera</taxon>
        <taxon>Endopterygota</taxon>
        <taxon>Lepidoptera</taxon>
        <taxon>Glossata</taxon>
        <taxon>Ditrysia</taxon>
        <taxon>Bombycoidea</taxon>
        <taxon>Bombycidae</taxon>
        <taxon>Bombycinae</taxon>
        <taxon>Bombyx</taxon>
    </lineage>
</organism>
<evidence type="ECO:0000256" key="1">
    <source>
        <dbReference type="SAM" id="MobiDB-lite"/>
    </source>
</evidence>
<dbReference type="Proteomes" id="UP000005204">
    <property type="component" value="Unassembled WGS sequence"/>
</dbReference>
<protein>
    <submittedName>
        <fullName evidence="3">Uncharacterized protein</fullName>
    </submittedName>
</protein>